<evidence type="ECO:0000313" key="2">
    <source>
        <dbReference type="Proteomes" id="UP001432322"/>
    </source>
</evidence>
<protein>
    <submittedName>
        <fullName evidence="1">Uncharacterized protein</fullName>
    </submittedName>
</protein>
<keyword evidence="2" id="KW-1185">Reference proteome</keyword>
<proteinExistence type="predicted"/>
<name>A0AAV5W0M0_9BILA</name>
<gene>
    <name evidence="1" type="ORF">PFISCL1PPCAC_14964</name>
</gene>
<reference evidence="1" key="1">
    <citation type="submission" date="2023-10" db="EMBL/GenBank/DDBJ databases">
        <title>Genome assembly of Pristionchus species.</title>
        <authorList>
            <person name="Yoshida K."/>
            <person name="Sommer R.J."/>
        </authorList>
    </citation>
    <scope>NUCLEOTIDE SEQUENCE</scope>
    <source>
        <strain evidence="1">RS5133</strain>
    </source>
</reference>
<feature type="non-terminal residue" evidence="1">
    <location>
        <position position="1"/>
    </location>
</feature>
<accession>A0AAV5W0M0</accession>
<dbReference type="AlphaFoldDB" id="A0AAV5W0M0"/>
<evidence type="ECO:0000313" key="1">
    <source>
        <dbReference type="EMBL" id="GMT23667.1"/>
    </source>
</evidence>
<sequence length="147" mass="17243">FSIASTTDSAIYDSMYNKFVSEFHYSPSELVYFFKGGSVYPDTRKKVYDAFMKDDKMRKKISRDKEAHQEVLHYLTRFSMDEMELRELDKYIVSTREFGSSYKQTFNIDELISRASRNCANSTLLHGNLNKILDDRELKQTQSTVNV</sequence>
<organism evidence="1 2">
    <name type="scientific">Pristionchus fissidentatus</name>
    <dbReference type="NCBI Taxonomy" id="1538716"/>
    <lineage>
        <taxon>Eukaryota</taxon>
        <taxon>Metazoa</taxon>
        <taxon>Ecdysozoa</taxon>
        <taxon>Nematoda</taxon>
        <taxon>Chromadorea</taxon>
        <taxon>Rhabditida</taxon>
        <taxon>Rhabditina</taxon>
        <taxon>Diplogasteromorpha</taxon>
        <taxon>Diplogasteroidea</taxon>
        <taxon>Neodiplogasteridae</taxon>
        <taxon>Pristionchus</taxon>
    </lineage>
</organism>
<dbReference type="Proteomes" id="UP001432322">
    <property type="component" value="Unassembled WGS sequence"/>
</dbReference>
<dbReference type="EMBL" id="BTSY01000004">
    <property type="protein sequence ID" value="GMT23667.1"/>
    <property type="molecule type" value="Genomic_DNA"/>
</dbReference>
<comment type="caution">
    <text evidence="1">The sequence shown here is derived from an EMBL/GenBank/DDBJ whole genome shotgun (WGS) entry which is preliminary data.</text>
</comment>